<dbReference type="Proteomes" id="UP000008291">
    <property type="component" value="Chromosome"/>
</dbReference>
<dbReference type="AlphaFoldDB" id="Q3SMF2"/>
<dbReference type="KEGG" id="tbd:Tbd_0140"/>
<dbReference type="Gene3D" id="3.30.1120.80">
    <property type="match status" value="1"/>
</dbReference>
<protein>
    <recommendedName>
        <fullName evidence="7">Sulfatase N-terminal domain-containing protein</fullName>
    </recommendedName>
</protein>
<evidence type="ECO:0000256" key="2">
    <source>
        <dbReference type="ARBA" id="ARBA00022475"/>
    </source>
</evidence>
<evidence type="ECO:0000256" key="5">
    <source>
        <dbReference type="ARBA" id="ARBA00023136"/>
    </source>
</evidence>
<evidence type="ECO:0000313" key="8">
    <source>
        <dbReference type="EMBL" id="AAZ96093.1"/>
    </source>
</evidence>
<proteinExistence type="predicted"/>
<feature type="transmembrane region" description="Helical" evidence="6">
    <location>
        <begin position="96"/>
        <end position="120"/>
    </location>
</feature>
<evidence type="ECO:0000259" key="7">
    <source>
        <dbReference type="Pfam" id="PF00884"/>
    </source>
</evidence>
<feature type="transmembrane region" description="Helical" evidence="6">
    <location>
        <begin position="187"/>
        <end position="206"/>
    </location>
</feature>
<evidence type="ECO:0000256" key="1">
    <source>
        <dbReference type="ARBA" id="ARBA00004651"/>
    </source>
</evidence>
<reference evidence="8 9" key="1">
    <citation type="journal article" date="2006" name="J. Bacteriol.">
        <title>The genome sequence of the obligately chemolithoautotrophic, facultatively anaerobic bacterium Thiobacillus denitrificans.</title>
        <authorList>
            <person name="Beller H.R."/>
            <person name="Chain P.S."/>
            <person name="Letain T.E."/>
            <person name="Chakicherla A."/>
            <person name="Larimer F.W."/>
            <person name="Richardson P.M."/>
            <person name="Coleman M.A."/>
            <person name="Wood A.P."/>
            <person name="Kelly D.P."/>
        </authorList>
    </citation>
    <scope>NUCLEOTIDE SEQUENCE [LARGE SCALE GENOMIC DNA]</scope>
    <source>
        <strain evidence="8 9">ATCC 25259</strain>
    </source>
</reference>
<keyword evidence="2" id="KW-1003">Cell membrane</keyword>
<evidence type="ECO:0000256" key="3">
    <source>
        <dbReference type="ARBA" id="ARBA00022692"/>
    </source>
</evidence>
<dbReference type="GO" id="GO:0005886">
    <property type="term" value="C:plasma membrane"/>
    <property type="evidence" value="ECO:0007669"/>
    <property type="project" value="UniProtKB-SubCell"/>
</dbReference>
<evidence type="ECO:0000256" key="4">
    <source>
        <dbReference type="ARBA" id="ARBA00022989"/>
    </source>
</evidence>
<evidence type="ECO:0000313" key="9">
    <source>
        <dbReference type="Proteomes" id="UP000008291"/>
    </source>
</evidence>
<dbReference type="CDD" id="cd16015">
    <property type="entry name" value="LTA_synthase"/>
    <property type="match status" value="1"/>
</dbReference>
<dbReference type="PANTHER" id="PTHR47371:SF3">
    <property type="entry name" value="PHOSPHOGLYCEROL TRANSFERASE I"/>
    <property type="match status" value="1"/>
</dbReference>
<dbReference type="eggNOG" id="COG1368">
    <property type="taxonomic scope" value="Bacteria"/>
</dbReference>
<comment type="subcellular location">
    <subcellularLocation>
        <location evidence="1">Cell membrane</location>
        <topology evidence="1">Multi-pass membrane protein</topology>
    </subcellularLocation>
</comment>
<feature type="domain" description="Sulfatase N-terminal" evidence="7">
    <location>
        <begin position="266"/>
        <end position="533"/>
    </location>
</feature>
<feature type="transmembrane region" description="Helical" evidence="6">
    <location>
        <begin position="58"/>
        <end position="84"/>
    </location>
</feature>
<evidence type="ECO:0000256" key="6">
    <source>
        <dbReference type="SAM" id="Phobius"/>
    </source>
</evidence>
<dbReference type="InterPro" id="IPR000917">
    <property type="entry name" value="Sulfatase_N"/>
</dbReference>
<dbReference type="PANTHER" id="PTHR47371">
    <property type="entry name" value="LIPOTEICHOIC ACID SYNTHASE"/>
    <property type="match status" value="1"/>
</dbReference>
<dbReference type="InterPro" id="IPR050448">
    <property type="entry name" value="OpgB/LTA_synthase_biosynth"/>
</dbReference>
<dbReference type="Pfam" id="PF00884">
    <property type="entry name" value="Sulfatase"/>
    <property type="match status" value="1"/>
</dbReference>
<dbReference type="SUPFAM" id="SSF53649">
    <property type="entry name" value="Alkaline phosphatase-like"/>
    <property type="match status" value="1"/>
</dbReference>
<sequence>MGSVFHRFLRLPQAFSALYPLTAWLAAAFLLLHTGLRGVLMAQTWHAAQLTPSSAAGVLGVGLAFDLVTLAMLLPGVLLLESALGSRRRAGRVRRGLVFVFAAALLFLLGFGAIAEWLFWDEFGVRFNFIAVDYLVYTREVVGNIRESFPVGTLLGMLAVGSVLATWVGRRRLAAAVRPGASRGARIGVWVASVLVAAGVSTAWSIDARHGRNEYQKELSTNGLYSLGYAFHNNAIDYFEFYPTQGLAAVTPPLPLAPVVPTTPPKNVVIVTLESLSSSFMAHDGNPAKLTPNLDRLAGQGLFLANLRATGNRTVRGLEALSLAIPPLPGHSIIWREHNRDLETLGAVLADHGYASRFMYGGYARFDNMDAYFSANHYQPIDRSQFPARHRGFGNVWGLADEYLYDYALEQMDRDAARGKPFLMHLMTTSNHTPFTFPGGRIDLPRGRAGAVKYSDWALGRFIETARGKPWFKDTVFVLVADHCASSKGRTSLPPENYHIPAIIYSPAHVAPHTDTRLASQIDIVPTVLDLLDLPEQSNFMGRSVLRAYPDAGRAFIATYQKLGYLTPERLVVLSPGRRPEAWQLDDRQKIVAPARPAKPLVARAIAAYQETARRARDGLLRHVRVPAGLRMR</sequence>
<organism evidence="8 9">
    <name type="scientific">Thiobacillus denitrificans (strain ATCC 25259 / T1)</name>
    <dbReference type="NCBI Taxonomy" id="292415"/>
    <lineage>
        <taxon>Bacteria</taxon>
        <taxon>Pseudomonadati</taxon>
        <taxon>Pseudomonadota</taxon>
        <taxon>Betaproteobacteria</taxon>
        <taxon>Nitrosomonadales</taxon>
        <taxon>Thiobacillaceae</taxon>
        <taxon>Thiobacillus</taxon>
    </lineage>
</organism>
<dbReference type="EMBL" id="CP000116">
    <property type="protein sequence ID" value="AAZ96093.1"/>
    <property type="molecule type" value="Genomic_DNA"/>
</dbReference>
<dbReference type="InterPro" id="IPR017850">
    <property type="entry name" value="Alkaline_phosphatase_core_sf"/>
</dbReference>
<keyword evidence="3 6" id="KW-0812">Transmembrane</keyword>
<dbReference type="RefSeq" id="WP_011310653.1">
    <property type="nucleotide sequence ID" value="NC_007404.1"/>
</dbReference>
<gene>
    <name evidence="8" type="ordered locus">Tbd_0140</name>
</gene>
<accession>Q3SMF2</accession>
<keyword evidence="4 6" id="KW-1133">Transmembrane helix</keyword>
<keyword evidence="5 6" id="KW-0472">Membrane</keyword>
<keyword evidence="9" id="KW-1185">Reference proteome</keyword>
<feature type="transmembrane region" description="Helical" evidence="6">
    <location>
        <begin position="149"/>
        <end position="167"/>
    </location>
</feature>
<dbReference type="STRING" id="292415.Tbd_0140"/>
<dbReference type="HOGENOM" id="CLU_014653_1_0_4"/>
<dbReference type="Gene3D" id="3.40.720.10">
    <property type="entry name" value="Alkaline Phosphatase, subunit A"/>
    <property type="match status" value="1"/>
</dbReference>
<name>Q3SMF2_THIDA</name>